<accession>C0ZQR5</accession>
<dbReference type="InterPro" id="IPR049059">
    <property type="entry name" value="NAD_Glu_DH_HM1"/>
</dbReference>
<dbReference type="InterPro" id="IPR024727">
    <property type="entry name" value="NAD_Glu_DH_N_ACT1"/>
</dbReference>
<feature type="domain" description="NAD-glutamate dehydrogenase N-terminal ACT1" evidence="3">
    <location>
        <begin position="69"/>
        <end position="198"/>
    </location>
</feature>
<dbReference type="Pfam" id="PF21073">
    <property type="entry name" value="GDH_HM1"/>
    <property type="match status" value="1"/>
</dbReference>
<feature type="domain" description="NAD-glutamate dehydrogenase catalytic" evidence="1">
    <location>
        <begin position="712"/>
        <end position="1211"/>
    </location>
</feature>
<dbReference type="Proteomes" id="UP000002204">
    <property type="component" value="Chromosome"/>
</dbReference>
<protein>
    <submittedName>
        <fullName evidence="6">NAD-dependent glutamate dehydrogenase</fullName>
        <ecNumber evidence="6">1.4.1.2</ecNumber>
    </submittedName>
</protein>
<dbReference type="InterPro" id="IPR048381">
    <property type="entry name" value="GDH_C"/>
</dbReference>
<dbReference type="EMBL" id="AP008957">
    <property type="protein sequence ID" value="BAH35833.1"/>
    <property type="molecule type" value="Genomic_DNA"/>
</dbReference>
<dbReference type="SUPFAM" id="SSF53223">
    <property type="entry name" value="Aminoacid dehydrogenase-like, N-terminal domain"/>
    <property type="match status" value="1"/>
</dbReference>
<gene>
    <name evidence="6" type="primary">gdh</name>
    <name evidence="6" type="ordered locus">RER_51250</name>
</gene>
<proteinExistence type="predicted"/>
<dbReference type="HOGENOM" id="CLU_003404_1_1_11"/>
<dbReference type="InterPro" id="IPR049056">
    <property type="entry name" value="NAD_Glu_DH_HM3"/>
</dbReference>
<dbReference type="EC" id="1.4.1.2" evidence="6"/>
<dbReference type="Pfam" id="PF21078">
    <property type="entry name" value="GDH_HM3"/>
    <property type="match status" value="1"/>
</dbReference>
<dbReference type="SUPFAM" id="SSF51735">
    <property type="entry name" value="NAD(P)-binding Rossmann-fold domains"/>
    <property type="match status" value="1"/>
</dbReference>
<organism evidence="6 7">
    <name type="scientific">Rhodococcus erythropolis (strain PR4 / NBRC 100887)</name>
    <dbReference type="NCBI Taxonomy" id="234621"/>
    <lineage>
        <taxon>Bacteria</taxon>
        <taxon>Bacillati</taxon>
        <taxon>Actinomycetota</taxon>
        <taxon>Actinomycetes</taxon>
        <taxon>Mycobacteriales</taxon>
        <taxon>Nocardiaceae</taxon>
        <taxon>Rhodococcus</taxon>
        <taxon>Rhodococcus erythropolis group</taxon>
    </lineage>
</organism>
<keyword evidence="6" id="KW-0560">Oxidoreductase</keyword>
<dbReference type="Pfam" id="PF05088">
    <property type="entry name" value="Bac_GDH_CD"/>
    <property type="match status" value="1"/>
</dbReference>
<dbReference type="PIRSF" id="PIRSF036761">
    <property type="entry name" value="GDH_Mll4104"/>
    <property type="match status" value="1"/>
</dbReference>
<reference evidence="7" key="1">
    <citation type="submission" date="2005-03" db="EMBL/GenBank/DDBJ databases">
        <title>Comparison of the complete genome sequences of Rhodococcus erythropolis PR4 and Rhodococcus opacus B4.</title>
        <authorList>
            <person name="Takarada H."/>
            <person name="Sekine M."/>
            <person name="Hosoyama A."/>
            <person name="Yamada R."/>
            <person name="Fujisawa T."/>
            <person name="Omata S."/>
            <person name="Shimizu A."/>
            <person name="Tsukatani N."/>
            <person name="Tanikawa S."/>
            <person name="Fujita N."/>
            <person name="Harayama S."/>
        </authorList>
    </citation>
    <scope>NUCLEOTIDE SEQUENCE [LARGE SCALE GENOMIC DNA]</scope>
    <source>
        <strain evidence="7">PR4 / NBRC 100887</strain>
    </source>
</reference>
<dbReference type="GO" id="GO:0004352">
    <property type="term" value="F:glutamate dehydrogenase (NAD+) activity"/>
    <property type="evidence" value="ECO:0007669"/>
    <property type="project" value="UniProtKB-EC"/>
</dbReference>
<evidence type="ECO:0000313" key="6">
    <source>
        <dbReference type="EMBL" id="BAH35833.1"/>
    </source>
</evidence>
<dbReference type="KEGG" id="rer:RER_51250"/>
<dbReference type="InterPro" id="IPR049062">
    <property type="entry name" value="NAD_Glu_DH_ACT2"/>
</dbReference>
<sequence length="1597" mass="172814">MANLSRGGAVVSRLTFCNDQLVQTCIDKLIADRTHYKSEAAWLSAEGADMSLVSVDTTPDSENVRRVCSRYFEGLSADRYAALAEDRKLAMVAAHMDLSRRRGHNSSISRLAPAGELGDGPAIQYVGDDMPQLVEAVLATLARARMEPEFVVHPVLRTVVQPAHSTEDTRVGERAESWIHIGLPAHCSDAQAQVIADDVAGILDRIARAFRDTSPLRDLVDEARGQLASGGHAEEADFLQWCSAGNFSVVGGARTIDRHEPYTLGVLPDPTGSSDSKAVPLAIGVVYLGQGFGGSAYATEIDVSVGDREYRFIGSFTSTGLVADVRRTPLVRGRVADIFDASGSTVDSFVGQSMLAVIQSIPITVLFAADPARIADALDELTSVDGRTSFHLFLQPVGCSPTTGQDQELSALLFVPREKFSTTIRTTAESVLAEALGARTIEFSSRVSESPLAVVHFTATVGGGANFASARQAREIRDLVVDACLTWDERFVLDASHYDEQRRRAQFAEQVPVAYKQDFDAVRAAEDMAVFDGLELGEVSPRLARSVDGPGTHRLGLYVSGDPLSLGEVLPVLQSLGVDVVDERPYELVSAGSEQSWIYEFTLDYPSAPVEGFDNFATRFAATFAAVRNGSAEPDSFNELVAIAGLGWKQVVVLRAYAEFLQQAGFPYSTSRVAEVLADHPEIAAGLCELFESRFDPDVVDGDRGARAAAEVETAVAQVQGLDADRILRALSELVRNTLRTNYFVYGTESLGALSLKFDSEKLSVLPFPRPKFEIFVYSPDVAGVHLRFGTVARGGLRWSDRKEDFRTEVLGLVKAQAVKNAVIVPVGAKGGFVVKRPPVPGQGVDADREATLAAGIECYRSFIRGLLDLTDNVDKQSGAVVAARRVVRHDGDDTYLVVAADKGTAKFSDIANDVAAQYGFWLGDAFASGGSVGYDHKAMGITAKGAWESVKRHFREFGVDTQHDDFTAVGIGDMSGDVFGNGMLCSRHIRLIAAFDHRHVFVDPNPSPERSYDERSRLFSLPRSSWADYDPTLISAGGGVWERSAKRVPISDEMRQALGLDADVTELTPPQLVRAILRSPADLLWNGGIGTYVKASGESDLEVGDKSNDAVRVNGNEVRARVIGEGGNLGLTQAGRIEYARIGGRINTDALDNSAGVDCSDHEVNIKILLDSLISSGVVADSHRDALLESLTDQVAELVLADNRSQNELMGTTRADAGAMIGVHGRVISNLESRGIVDRVIEGFPTQKQFAAAEKTGTGLTSPELATLMAHVKLDLKSTLLAGSSIDNQIYRKALVNYFPEGVRDAGGDALDRHPLRREIVATVLTNNVIDRGGITYAYRLGEEVGADPEDAVRAFTVVSEVFGLWKLWHDISKASISTAVSDELILLTRRLLDRASRWMLTRRPQPLAVGAEISRFGDRIAEASTELDDWLVGADQRNLAARTVLITDKGAPENLVRRVEILLDQFGLLDVVEIADLADRAISETGELYFRLGEHVGLVPMLNRVSALSKDGKWNALARLSLRDELYSTVRALTLDVLADAEAGDSTAEKLSRWEERNASRIERSTLALAEIEASGQHDLAALSVATSQLRRMVG</sequence>
<dbReference type="PANTHER" id="PTHR43403">
    <property type="entry name" value="NAD-SPECIFIC GLUTAMATE DEHYDROGENASE"/>
    <property type="match status" value="1"/>
</dbReference>
<feature type="domain" description="NAD-glutamate dehydrogenase ACT2" evidence="4">
    <location>
        <begin position="409"/>
        <end position="488"/>
    </location>
</feature>
<reference evidence="6 7" key="2">
    <citation type="journal article" date="2006" name="Environ. Microbiol.">
        <title>Sequence analysis of three plasmids harboured in Rhodococcus erythropolis strain PR4.</title>
        <authorList>
            <person name="Sekine M."/>
            <person name="Tanikawa S."/>
            <person name="Omata S."/>
            <person name="Saito M."/>
            <person name="Fujisawa T."/>
            <person name="Tsukatani N."/>
            <person name="Tajima T."/>
            <person name="Sekigawa T."/>
            <person name="Kosugi H."/>
            <person name="Matsuo Y."/>
            <person name="Nishiko R."/>
            <person name="Imamura K."/>
            <person name="Ito M."/>
            <person name="Narita H."/>
            <person name="Tago S."/>
            <person name="Fujita N."/>
            <person name="Harayama S."/>
        </authorList>
    </citation>
    <scope>NUCLEOTIDE SEQUENCE [LARGE SCALE GENOMIC DNA]</scope>
    <source>
        <strain evidence="7">PR4 / NBRC 100887</strain>
    </source>
</reference>
<name>C0ZQR5_RHOE4</name>
<dbReference type="Pfam" id="PF21076">
    <property type="entry name" value="GDH_ACT2"/>
    <property type="match status" value="1"/>
</dbReference>
<dbReference type="eggNOG" id="COG2902">
    <property type="taxonomic scope" value="Bacteria"/>
</dbReference>
<dbReference type="InterPro" id="IPR046346">
    <property type="entry name" value="Aminoacid_DH-like_N_sf"/>
</dbReference>
<feature type="domain" description="NAD-glutamate dehydrogenase ACT3" evidence="5">
    <location>
        <begin position="548"/>
        <end position="608"/>
    </location>
</feature>
<evidence type="ECO:0000259" key="3">
    <source>
        <dbReference type="Pfam" id="PF21075"/>
    </source>
</evidence>
<evidence type="ECO:0000259" key="5">
    <source>
        <dbReference type="Pfam" id="PF21077"/>
    </source>
</evidence>
<dbReference type="PANTHER" id="PTHR43403:SF1">
    <property type="entry name" value="NAD-SPECIFIC GLUTAMATE DEHYDROGENASE"/>
    <property type="match status" value="1"/>
</dbReference>
<dbReference type="GO" id="GO:0006538">
    <property type="term" value="P:L-glutamate catabolic process"/>
    <property type="evidence" value="ECO:0007669"/>
    <property type="project" value="InterPro"/>
</dbReference>
<dbReference type="GO" id="GO:0004069">
    <property type="term" value="F:L-aspartate:2-oxoglutarate aminotransferase activity"/>
    <property type="evidence" value="ECO:0007669"/>
    <property type="project" value="InterPro"/>
</dbReference>
<dbReference type="InterPro" id="IPR028971">
    <property type="entry name" value="NAD-GDH_cat"/>
</dbReference>
<dbReference type="Pfam" id="PF21074">
    <property type="entry name" value="GDH_C"/>
    <property type="match status" value="1"/>
</dbReference>
<evidence type="ECO:0000259" key="1">
    <source>
        <dbReference type="Pfam" id="PF05088"/>
    </source>
</evidence>
<evidence type="ECO:0000259" key="4">
    <source>
        <dbReference type="Pfam" id="PF21076"/>
    </source>
</evidence>
<dbReference type="Pfam" id="PF21075">
    <property type="entry name" value="GDH_ACT1"/>
    <property type="match status" value="1"/>
</dbReference>
<evidence type="ECO:0000313" key="7">
    <source>
        <dbReference type="Proteomes" id="UP000002204"/>
    </source>
</evidence>
<dbReference type="InterPro" id="IPR036291">
    <property type="entry name" value="NAD(P)-bd_dom_sf"/>
</dbReference>
<dbReference type="Pfam" id="PF21077">
    <property type="entry name" value="GDH_ACT3"/>
    <property type="match status" value="1"/>
</dbReference>
<evidence type="ECO:0000259" key="2">
    <source>
        <dbReference type="Pfam" id="PF21074"/>
    </source>
</evidence>
<dbReference type="InterPro" id="IPR049064">
    <property type="entry name" value="NAD_Glu_DH_ACT3"/>
</dbReference>
<feature type="domain" description="NAD-specific glutamate dehydrogenase C-terminal" evidence="2">
    <location>
        <begin position="1258"/>
        <end position="1593"/>
    </location>
</feature>
<dbReference type="InterPro" id="IPR007780">
    <property type="entry name" value="NAD_Glu_DH_bac"/>
</dbReference>